<dbReference type="SUPFAM" id="SSF52540">
    <property type="entry name" value="P-loop containing nucleoside triphosphate hydrolases"/>
    <property type="match status" value="1"/>
</dbReference>
<comment type="caution">
    <text evidence="7">The sequence shown here is derived from an EMBL/GenBank/DDBJ whole genome shotgun (WGS) entry which is preliminary data.</text>
</comment>
<evidence type="ECO:0000259" key="6">
    <source>
        <dbReference type="PROSITE" id="PS50157"/>
    </source>
</evidence>
<evidence type="ECO:0000256" key="5">
    <source>
        <dbReference type="PROSITE-ProRule" id="PRU00042"/>
    </source>
</evidence>
<keyword evidence="3 5" id="KW-0863">Zinc-finger</keyword>
<dbReference type="OrthoDB" id="21416at2759"/>
<dbReference type="Pfam" id="PF00096">
    <property type="entry name" value="zf-C2H2"/>
    <property type="match status" value="1"/>
</dbReference>
<dbReference type="SMART" id="SM00355">
    <property type="entry name" value="ZnF_C2H2"/>
    <property type="match status" value="3"/>
</dbReference>
<reference evidence="7" key="1">
    <citation type="journal article" date="2021" name="Nat. Commun.">
        <title>Genetic determinants of endophytism in the Arabidopsis root mycobiome.</title>
        <authorList>
            <person name="Mesny F."/>
            <person name="Miyauchi S."/>
            <person name="Thiergart T."/>
            <person name="Pickel B."/>
            <person name="Atanasova L."/>
            <person name="Karlsson M."/>
            <person name="Huettel B."/>
            <person name="Barry K.W."/>
            <person name="Haridas S."/>
            <person name="Chen C."/>
            <person name="Bauer D."/>
            <person name="Andreopoulos W."/>
            <person name="Pangilinan J."/>
            <person name="LaButti K."/>
            <person name="Riley R."/>
            <person name="Lipzen A."/>
            <person name="Clum A."/>
            <person name="Drula E."/>
            <person name="Henrissat B."/>
            <person name="Kohler A."/>
            <person name="Grigoriev I.V."/>
            <person name="Martin F.M."/>
            <person name="Hacquard S."/>
        </authorList>
    </citation>
    <scope>NUCLEOTIDE SEQUENCE</scope>
    <source>
        <strain evidence="7">MPI-CAGE-AT-0021</strain>
    </source>
</reference>
<organism evidence="7 8">
    <name type="scientific">Dactylonectria estremocensis</name>
    <dbReference type="NCBI Taxonomy" id="1079267"/>
    <lineage>
        <taxon>Eukaryota</taxon>
        <taxon>Fungi</taxon>
        <taxon>Dikarya</taxon>
        <taxon>Ascomycota</taxon>
        <taxon>Pezizomycotina</taxon>
        <taxon>Sordariomycetes</taxon>
        <taxon>Hypocreomycetidae</taxon>
        <taxon>Hypocreales</taxon>
        <taxon>Nectriaceae</taxon>
        <taxon>Dactylonectria</taxon>
    </lineage>
</organism>
<dbReference type="SUPFAM" id="SSF57667">
    <property type="entry name" value="beta-beta-alpha zinc fingers"/>
    <property type="match status" value="1"/>
</dbReference>
<name>A0A9P9FJH5_9HYPO</name>
<evidence type="ECO:0000256" key="2">
    <source>
        <dbReference type="ARBA" id="ARBA00022737"/>
    </source>
</evidence>
<dbReference type="Gene3D" id="3.40.50.300">
    <property type="entry name" value="P-loop containing nucleotide triphosphate hydrolases"/>
    <property type="match status" value="1"/>
</dbReference>
<dbReference type="PROSITE" id="PS50157">
    <property type="entry name" value="ZINC_FINGER_C2H2_2"/>
    <property type="match status" value="2"/>
</dbReference>
<dbReference type="FunFam" id="3.30.160.60:FF:000110">
    <property type="entry name" value="Zinc finger protein-like"/>
    <property type="match status" value="1"/>
</dbReference>
<accession>A0A9P9FJH5</accession>
<dbReference type="Gene3D" id="3.30.160.60">
    <property type="entry name" value="Classic Zinc Finger"/>
    <property type="match status" value="2"/>
</dbReference>
<evidence type="ECO:0000313" key="7">
    <source>
        <dbReference type="EMBL" id="KAH7163352.1"/>
    </source>
</evidence>
<dbReference type="InterPro" id="IPR036236">
    <property type="entry name" value="Znf_C2H2_sf"/>
</dbReference>
<sequence length="834" mass="95187">MRRHRHLVESQASIAVFEETQALRKLAEIKFQDIQDEYLQHRSRDVLRWLDPYNSKFQHNSCRKAKFSGSGQWLLEDRGFKNWFDPVYCTTPLLWLNGIPGAGKTVLASTIIDEIQTLVKTDQVRLAYFYCRGIDNSRNTFEAVGRGLLSQLMRDDEDLLLQLYEKGNLQSGEAVLRDASMTKELLDVALDSQKTTYIVIDGIDECGRDERKEICTWFTERIHKLEKTDFGNLRCLFVSQEDGIAKKDLAMISAIKILPSHVHKDIRRYIESWRMKIEEKHGHLDPAEHPLTDIIMASTRGMFLFAKLVVQCLYGMPTRKQLLEQLQPDQFPKEIGDLYDVILGRISGENAGAPPETVHRLLGLLAMAKRPLRWHEIQGFFAFDPEEVEEEVDHNMRKLRVDAKDLCWSLVEHMEDDSVELIHPTVKVHLIRQHYLEPSKMQCDLAQTCLLFLSIDACSSTQDSDALRTYLMKGYYSFFDYAVACWSLHLQSALSDLNVDEERNRVGECLESFLDLHLSNSVVQLRVSATMMEKIKIFQGSDFYAKLCQAIVAERKQLGADGTGPSPKDPLDLGQVAKVVRATLEEVCSGVSDNEETLLLQSYYGKNSGWFKCSRINCVRFYSGFTKALERDLHIAKLDRPYRCMDPSCGMYTFGYSTEKALQKHLFDVHGADPGTTMILEFPIPPKEARSTTAGHIRCPECPKSFTRRSTLRNHLRTHENSKPFRCSACDKAFTRQSDCKRHEAIHASDKKYLCAGELIDGTPWGCNAGFTRADKLQDHFRSAIGKKCIAVKMKEMELKTATSGREAEEARFRELLDSVTTIVNAWPEAPEGL</sequence>
<dbReference type="PROSITE" id="PS00028">
    <property type="entry name" value="ZINC_FINGER_C2H2_1"/>
    <property type="match status" value="2"/>
</dbReference>
<protein>
    <recommendedName>
        <fullName evidence="6">C2H2-type domain-containing protein</fullName>
    </recommendedName>
</protein>
<gene>
    <name evidence="7" type="ORF">B0J13DRAFT_634582</name>
</gene>
<dbReference type="InterPro" id="IPR027417">
    <property type="entry name" value="P-loop_NTPase"/>
</dbReference>
<dbReference type="Proteomes" id="UP000717696">
    <property type="component" value="Unassembled WGS sequence"/>
</dbReference>
<dbReference type="GO" id="GO:0008270">
    <property type="term" value="F:zinc ion binding"/>
    <property type="evidence" value="ECO:0007669"/>
    <property type="project" value="UniProtKB-KW"/>
</dbReference>
<keyword evidence="2" id="KW-0677">Repeat</keyword>
<feature type="domain" description="C2H2-type" evidence="6">
    <location>
        <begin position="725"/>
        <end position="752"/>
    </location>
</feature>
<evidence type="ECO:0000256" key="1">
    <source>
        <dbReference type="ARBA" id="ARBA00022723"/>
    </source>
</evidence>
<evidence type="ECO:0000256" key="4">
    <source>
        <dbReference type="ARBA" id="ARBA00022833"/>
    </source>
</evidence>
<proteinExistence type="predicted"/>
<dbReference type="PANTHER" id="PTHR10039">
    <property type="entry name" value="AMELOGENIN"/>
    <property type="match status" value="1"/>
</dbReference>
<dbReference type="FunFam" id="3.30.160.60:FF:000065">
    <property type="entry name" value="B-cell CLL/lymphoma 6, member B"/>
    <property type="match status" value="1"/>
</dbReference>
<dbReference type="Pfam" id="PF24883">
    <property type="entry name" value="NPHP3_N"/>
    <property type="match status" value="1"/>
</dbReference>
<keyword evidence="8" id="KW-1185">Reference proteome</keyword>
<keyword evidence="1" id="KW-0479">Metal-binding</keyword>
<dbReference type="EMBL" id="JAGMUU010000001">
    <property type="protein sequence ID" value="KAH7163352.1"/>
    <property type="molecule type" value="Genomic_DNA"/>
</dbReference>
<dbReference type="PANTHER" id="PTHR10039:SF14">
    <property type="entry name" value="NACHT DOMAIN-CONTAINING PROTEIN"/>
    <property type="match status" value="1"/>
</dbReference>
<evidence type="ECO:0000256" key="3">
    <source>
        <dbReference type="ARBA" id="ARBA00022771"/>
    </source>
</evidence>
<dbReference type="AlphaFoldDB" id="A0A9P9FJH5"/>
<feature type="domain" description="C2H2-type" evidence="6">
    <location>
        <begin position="697"/>
        <end position="724"/>
    </location>
</feature>
<dbReference type="InterPro" id="IPR056884">
    <property type="entry name" value="NPHP3-like_N"/>
</dbReference>
<keyword evidence="4" id="KW-0862">Zinc</keyword>
<dbReference type="InterPro" id="IPR013087">
    <property type="entry name" value="Znf_C2H2_type"/>
</dbReference>
<evidence type="ECO:0000313" key="8">
    <source>
        <dbReference type="Proteomes" id="UP000717696"/>
    </source>
</evidence>